<feature type="region of interest" description="Disordered" evidence="2">
    <location>
        <begin position="1"/>
        <end position="231"/>
    </location>
</feature>
<organism evidence="4 5">
    <name type="scientific">Crepidotus variabilis</name>
    <dbReference type="NCBI Taxonomy" id="179855"/>
    <lineage>
        <taxon>Eukaryota</taxon>
        <taxon>Fungi</taxon>
        <taxon>Dikarya</taxon>
        <taxon>Basidiomycota</taxon>
        <taxon>Agaricomycotina</taxon>
        <taxon>Agaricomycetes</taxon>
        <taxon>Agaricomycetidae</taxon>
        <taxon>Agaricales</taxon>
        <taxon>Agaricineae</taxon>
        <taxon>Crepidotaceae</taxon>
        <taxon>Crepidotus</taxon>
    </lineage>
</organism>
<dbReference type="PROSITE" id="PS50157">
    <property type="entry name" value="ZINC_FINGER_C2H2_2"/>
    <property type="match status" value="2"/>
</dbReference>
<dbReference type="InterPro" id="IPR036236">
    <property type="entry name" value="Znf_C2H2_sf"/>
</dbReference>
<feature type="compositionally biased region" description="Basic and acidic residues" evidence="2">
    <location>
        <begin position="188"/>
        <end position="197"/>
    </location>
</feature>
<feature type="region of interest" description="Disordered" evidence="2">
    <location>
        <begin position="350"/>
        <end position="416"/>
    </location>
</feature>
<evidence type="ECO:0000256" key="2">
    <source>
        <dbReference type="SAM" id="MobiDB-lite"/>
    </source>
</evidence>
<dbReference type="Proteomes" id="UP000807306">
    <property type="component" value="Unassembled WGS sequence"/>
</dbReference>
<feature type="compositionally biased region" description="Polar residues" evidence="2">
    <location>
        <begin position="164"/>
        <end position="183"/>
    </location>
</feature>
<keyword evidence="1" id="KW-0863">Zinc-finger</keyword>
<dbReference type="PROSITE" id="PS00028">
    <property type="entry name" value="ZINC_FINGER_C2H2_1"/>
    <property type="match status" value="1"/>
</dbReference>
<feature type="domain" description="C2H2-type" evidence="3">
    <location>
        <begin position="486"/>
        <end position="508"/>
    </location>
</feature>
<sequence length="572" mass="62806">MASPLYLGSDSTHHPLLSHYYPSGVSDQPDSPPTIGIQVTECEALPPLDNEDASPGSGPGSFPPTPPNMPNSIGTTGRSNRFLQISTSPFSLEVPSKQYHSAPTSPTELLFENVPGSQDPSKDTAVGRRRAHSHSGTQLPADHVTFSSSPSAPPHSPFPSPQSQDQNWRSTGSPYSDTTSLDQSPYIDDVHDFDHLPPDSNGSPLLPRGRPPLYQHSNNQSTDFLPGHSNGTSLHSADHSLFYEQHFGNQSSEILDALNEFPFFNESQPSSQGSGFSVDWIEPPSLLLDFTYQDVPTISSLLHDSPALTSGPQINSMSMNSTETADTNHAGSVFSPNLYQLSSSGLPSLPPGFSGHGFNNEYSQNLPQSLDASRLGDSSTNNGDGFPPPIRPRLSISKSHVRGPRSKPTHRRPPDEEVIARKQLVYDALVHSNDIEEARARVEELVEKHRDEAYLDDFRHAISHHPKESDTGRERARCRRRREPTFKCILCEDLMTTNNNLQNHYRSHLSMSVYKCSFCSKRFMTDSIYQRHLKTTAKCPGSAKYAASKAQNSPLDDFSQGNIASGSLAQIR</sequence>
<dbReference type="GO" id="GO:0008270">
    <property type="term" value="F:zinc ion binding"/>
    <property type="evidence" value="ECO:0007669"/>
    <property type="project" value="UniProtKB-KW"/>
</dbReference>
<feature type="domain" description="C2H2-type" evidence="3">
    <location>
        <begin position="514"/>
        <end position="535"/>
    </location>
</feature>
<accession>A0A9P6EQW5</accession>
<dbReference type="SUPFAM" id="SSF57667">
    <property type="entry name" value="beta-beta-alpha zinc fingers"/>
    <property type="match status" value="1"/>
</dbReference>
<evidence type="ECO:0000259" key="3">
    <source>
        <dbReference type="PROSITE" id="PS50157"/>
    </source>
</evidence>
<evidence type="ECO:0000313" key="5">
    <source>
        <dbReference type="Proteomes" id="UP000807306"/>
    </source>
</evidence>
<evidence type="ECO:0000256" key="1">
    <source>
        <dbReference type="PROSITE-ProRule" id="PRU00042"/>
    </source>
</evidence>
<feature type="compositionally biased region" description="Pro residues" evidence="2">
    <location>
        <begin position="151"/>
        <end position="160"/>
    </location>
</feature>
<reference evidence="4" key="1">
    <citation type="submission" date="2020-11" db="EMBL/GenBank/DDBJ databases">
        <authorList>
            <consortium name="DOE Joint Genome Institute"/>
            <person name="Ahrendt S."/>
            <person name="Riley R."/>
            <person name="Andreopoulos W."/>
            <person name="Labutti K."/>
            <person name="Pangilinan J."/>
            <person name="Ruiz-Duenas F.J."/>
            <person name="Barrasa J.M."/>
            <person name="Sanchez-Garcia M."/>
            <person name="Camarero S."/>
            <person name="Miyauchi S."/>
            <person name="Serrano A."/>
            <person name="Linde D."/>
            <person name="Babiker R."/>
            <person name="Drula E."/>
            <person name="Ayuso-Fernandez I."/>
            <person name="Pacheco R."/>
            <person name="Padilla G."/>
            <person name="Ferreira P."/>
            <person name="Barriuso J."/>
            <person name="Kellner H."/>
            <person name="Castanera R."/>
            <person name="Alfaro M."/>
            <person name="Ramirez L."/>
            <person name="Pisabarro A.G."/>
            <person name="Kuo A."/>
            <person name="Tritt A."/>
            <person name="Lipzen A."/>
            <person name="He G."/>
            <person name="Yan M."/>
            <person name="Ng V."/>
            <person name="Cullen D."/>
            <person name="Martin F."/>
            <person name="Rosso M.-N."/>
            <person name="Henrissat B."/>
            <person name="Hibbett D."/>
            <person name="Martinez A.T."/>
            <person name="Grigoriev I.V."/>
        </authorList>
    </citation>
    <scope>NUCLEOTIDE SEQUENCE</scope>
    <source>
        <strain evidence="4">CBS 506.95</strain>
    </source>
</reference>
<feature type="compositionally biased region" description="Basic residues" evidence="2">
    <location>
        <begin position="399"/>
        <end position="411"/>
    </location>
</feature>
<evidence type="ECO:0000313" key="4">
    <source>
        <dbReference type="EMBL" id="KAF9533730.1"/>
    </source>
</evidence>
<keyword evidence="5" id="KW-1185">Reference proteome</keyword>
<keyword evidence="1" id="KW-0479">Metal-binding</keyword>
<dbReference type="OrthoDB" id="3437960at2759"/>
<dbReference type="SMART" id="SM00355">
    <property type="entry name" value="ZnF_C2H2"/>
    <property type="match status" value="2"/>
</dbReference>
<gene>
    <name evidence="4" type="ORF">CPB83DRAFT_406219</name>
</gene>
<feature type="compositionally biased region" description="Polar residues" evidence="2">
    <location>
        <begin position="75"/>
        <end position="90"/>
    </location>
</feature>
<dbReference type="Gene3D" id="3.30.160.60">
    <property type="entry name" value="Classic Zinc Finger"/>
    <property type="match status" value="1"/>
</dbReference>
<dbReference type="EMBL" id="MU157827">
    <property type="protein sequence ID" value="KAF9533730.1"/>
    <property type="molecule type" value="Genomic_DNA"/>
</dbReference>
<dbReference type="InterPro" id="IPR013087">
    <property type="entry name" value="Znf_C2H2_type"/>
</dbReference>
<comment type="caution">
    <text evidence="4">The sequence shown here is derived from an EMBL/GenBank/DDBJ whole genome shotgun (WGS) entry which is preliminary data.</text>
</comment>
<feature type="compositionally biased region" description="Polar residues" evidence="2">
    <location>
        <begin position="98"/>
        <end position="107"/>
    </location>
</feature>
<protein>
    <recommendedName>
        <fullName evidence="3">C2H2-type domain-containing protein</fullName>
    </recommendedName>
</protein>
<feature type="compositionally biased region" description="Low complexity" evidence="2">
    <location>
        <begin position="204"/>
        <end position="213"/>
    </location>
</feature>
<dbReference type="AlphaFoldDB" id="A0A9P6EQW5"/>
<name>A0A9P6EQW5_9AGAR</name>
<proteinExistence type="predicted"/>
<feature type="compositionally biased region" description="Polar residues" evidence="2">
    <location>
        <begin position="360"/>
        <end position="383"/>
    </location>
</feature>
<feature type="compositionally biased region" description="Polar residues" evidence="2">
    <location>
        <begin position="215"/>
        <end position="231"/>
    </location>
</feature>
<keyword evidence="1" id="KW-0862">Zinc</keyword>